<dbReference type="Proteomes" id="UP000192907">
    <property type="component" value="Unassembled WGS sequence"/>
</dbReference>
<protein>
    <recommendedName>
        <fullName evidence="3">Lipoprotein</fullName>
    </recommendedName>
</protein>
<dbReference type="STRING" id="1513793.SAMN06296036_107211"/>
<accession>A0A1Y6BX40</accession>
<evidence type="ECO:0008006" key="3">
    <source>
        <dbReference type="Google" id="ProtNLM"/>
    </source>
</evidence>
<name>A0A1Y6BX40_9BACT</name>
<dbReference type="EMBL" id="FWZT01000007">
    <property type="protein sequence ID" value="SMF22581.1"/>
    <property type="molecule type" value="Genomic_DNA"/>
</dbReference>
<evidence type="ECO:0000313" key="2">
    <source>
        <dbReference type="Proteomes" id="UP000192907"/>
    </source>
</evidence>
<gene>
    <name evidence="1" type="ORF">SAMN06296036_107211</name>
</gene>
<dbReference type="RefSeq" id="WP_132318257.1">
    <property type="nucleotide sequence ID" value="NZ_FWZT01000007.1"/>
</dbReference>
<keyword evidence="2" id="KW-1185">Reference proteome</keyword>
<evidence type="ECO:0000313" key="1">
    <source>
        <dbReference type="EMBL" id="SMF22581.1"/>
    </source>
</evidence>
<dbReference type="AlphaFoldDB" id="A0A1Y6BX40"/>
<dbReference type="PROSITE" id="PS51257">
    <property type="entry name" value="PROKAR_LIPOPROTEIN"/>
    <property type="match status" value="1"/>
</dbReference>
<organism evidence="1 2">
    <name type="scientific">Pseudobacteriovorax antillogorgiicola</name>
    <dbReference type="NCBI Taxonomy" id="1513793"/>
    <lineage>
        <taxon>Bacteria</taxon>
        <taxon>Pseudomonadati</taxon>
        <taxon>Bdellovibrionota</taxon>
        <taxon>Oligoflexia</taxon>
        <taxon>Oligoflexales</taxon>
        <taxon>Pseudobacteriovoracaceae</taxon>
        <taxon>Pseudobacteriovorax</taxon>
    </lineage>
</organism>
<proteinExistence type="predicted"/>
<sequence>MMKFAFGTLMGIWLGACTSVPERIEYTYDGAEDLSESALDRKLVNDLQACDRQASWKSTDDKEQPHFFDDRYHENCMNSRYWQAEYHD</sequence>
<reference evidence="2" key="1">
    <citation type="submission" date="2017-04" db="EMBL/GenBank/DDBJ databases">
        <authorList>
            <person name="Varghese N."/>
            <person name="Submissions S."/>
        </authorList>
    </citation>
    <scope>NUCLEOTIDE SEQUENCE [LARGE SCALE GENOMIC DNA]</scope>
    <source>
        <strain evidence="2">RKEM611</strain>
    </source>
</reference>